<dbReference type="InterPro" id="IPR003959">
    <property type="entry name" value="ATPase_AAA_core"/>
</dbReference>
<proteinExistence type="predicted"/>
<dbReference type="InterPro" id="IPR027417">
    <property type="entry name" value="P-loop_NTPase"/>
</dbReference>
<comment type="caution">
    <text evidence="2">The sequence shown here is derived from an EMBL/GenBank/DDBJ whole genome shotgun (WGS) entry which is preliminary data.</text>
</comment>
<feature type="domain" description="ATPase AAA-type core" evidence="1">
    <location>
        <begin position="21"/>
        <end position="358"/>
    </location>
</feature>
<sequence>MKLKLKNIGKITSAEVEIAGITVIAGPNSTGKSTISKSLFAMFNSLHNLSQKVKKEQEISIRQLFSNNIDEYFKEFVLIENKKISPEDLSALLVGVSEKKDIINIMKKFDISSDFYSDILNGIEEINRIPKKRIEYEILQSSFQKEFNGRIHNIFSDNNCEIGLVVQGREQKIVFNHNDDLIEDDNLFQLDHEVVYIDDPFVMDYNSKLEKEGWIFYPDGITTTKNHREAVIAQYSKTDTLTIVQRASIKSNLDLAYAKINEALESELKLIAPRNSDDEKLPSGKLPVESLSSGAKTFYLMKVLLDNGTIVKNGTLILDEPEVHLHPAWEIILAEMIVLLQKEMQLHILINTHSPYFIRAIDVYSRKHEIDEKTNYYLSFKEGSGSTVKRVEYLTEIYKLLSKPLQILEDEGI</sequence>
<dbReference type="GO" id="GO:0005524">
    <property type="term" value="F:ATP binding"/>
    <property type="evidence" value="ECO:0007669"/>
    <property type="project" value="InterPro"/>
</dbReference>
<dbReference type="GO" id="GO:0016887">
    <property type="term" value="F:ATP hydrolysis activity"/>
    <property type="evidence" value="ECO:0007669"/>
    <property type="project" value="InterPro"/>
</dbReference>
<protein>
    <recommendedName>
        <fullName evidence="1">ATPase AAA-type core domain-containing protein</fullName>
    </recommendedName>
</protein>
<dbReference type="AlphaFoldDB" id="A0A3R9LUI7"/>
<accession>A0A3R9LUI7</accession>
<reference evidence="2 3" key="1">
    <citation type="submission" date="2018-11" db="EMBL/GenBank/DDBJ databases">
        <title>Species Designations Belie Phenotypic and Genotypic Heterogeneity in Oral Streptococci.</title>
        <authorList>
            <person name="Velsko I."/>
        </authorList>
    </citation>
    <scope>NUCLEOTIDE SEQUENCE [LARGE SCALE GENOMIC DNA]</scope>
    <source>
        <strain evidence="2 3">BCC22</strain>
    </source>
</reference>
<evidence type="ECO:0000313" key="3">
    <source>
        <dbReference type="Proteomes" id="UP000271520"/>
    </source>
</evidence>
<dbReference type="PANTHER" id="PTHR43581">
    <property type="entry name" value="ATP/GTP PHOSPHATASE"/>
    <property type="match status" value="1"/>
</dbReference>
<dbReference type="Pfam" id="PF13304">
    <property type="entry name" value="AAA_21"/>
    <property type="match status" value="1"/>
</dbReference>
<gene>
    <name evidence="2" type="ORF">D8788_09625</name>
</gene>
<name>A0A3R9LUI7_STRMT</name>
<dbReference type="PANTHER" id="PTHR43581:SF2">
    <property type="entry name" value="EXCINUCLEASE ATPASE SUBUNIT"/>
    <property type="match status" value="1"/>
</dbReference>
<dbReference type="EMBL" id="RJPW01000032">
    <property type="protein sequence ID" value="RSJ88458.1"/>
    <property type="molecule type" value="Genomic_DNA"/>
</dbReference>
<evidence type="ECO:0000259" key="1">
    <source>
        <dbReference type="Pfam" id="PF13304"/>
    </source>
</evidence>
<dbReference type="SUPFAM" id="SSF52540">
    <property type="entry name" value="P-loop containing nucleoside triphosphate hydrolases"/>
    <property type="match status" value="1"/>
</dbReference>
<evidence type="ECO:0000313" key="2">
    <source>
        <dbReference type="EMBL" id="RSJ88458.1"/>
    </source>
</evidence>
<dbReference type="Proteomes" id="UP000271520">
    <property type="component" value="Unassembled WGS sequence"/>
</dbReference>
<dbReference type="Gene3D" id="3.40.50.300">
    <property type="entry name" value="P-loop containing nucleotide triphosphate hydrolases"/>
    <property type="match status" value="2"/>
</dbReference>
<dbReference type="InterPro" id="IPR051396">
    <property type="entry name" value="Bact_Antivir_Def_Nuclease"/>
</dbReference>
<organism evidence="2 3">
    <name type="scientific">Streptococcus mitis</name>
    <dbReference type="NCBI Taxonomy" id="28037"/>
    <lineage>
        <taxon>Bacteria</taxon>
        <taxon>Bacillati</taxon>
        <taxon>Bacillota</taxon>
        <taxon>Bacilli</taxon>
        <taxon>Lactobacillales</taxon>
        <taxon>Streptococcaceae</taxon>
        <taxon>Streptococcus</taxon>
        <taxon>Streptococcus mitis group</taxon>
    </lineage>
</organism>